<dbReference type="EMBL" id="AVOT02028852">
    <property type="protein sequence ID" value="MBW0521489.1"/>
    <property type="molecule type" value="Genomic_DNA"/>
</dbReference>
<protein>
    <submittedName>
        <fullName evidence="1">Uncharacterized protein</fullName>
    </submittedName>
</protein>
<evidence type="ECO:0000313" key="1">
    <source>
        <dbReference type="EMBL" id="MBW0521489.1"/>
    </source>
</evidence>
<gene>
    <name evidence="1" type="ORF">O181_061204</name>
</gene>
<name>A0A9Q3EHP7_9BASI</name>
<accession>A0A9Q3EHP7</accession>
<dbReference type="Proteomes" id="UP000765509">
    <property type="component" value="Unassembled WGS sequence"/>
</dbReference>
<proteinExistence type="predicted"/>
<sequence length="74" mass="8676">MNYLLLFLNKSSGVDPRKSRYVKQLTSLNQIRQSITCQISIPKNHYLEVAREGLRSGISQTCNKFFIINRRFKI</sequence>
<reference evidence="1" key="1">
    <citation type="submission" date="2021-03" db="EMBL/GenBank/DDBJ databases">
        <title>Draft genome sequence of rust myrtle Austropuccinia psidii MF-1, a brazilian biotype.</title>
        <authorList>
            <person name="Quecine M.C."/>
            <person name="Pachon D.M.R."/>
            <person name="Bonatelli M.L."/>
            <person name="Correr F.H."/>
            <person name="Franceschini L.M."/>
            <person name="Leite T.F."/>
            <person name="Margarido G.R.A."/>
            <person name="Almeida C.A."/>
            <person name="Ferrarezi J.A."/>
            <person name="Labate C.A."/>
        </authorList>
    </citation>
    <scope>NUCLEOTIDE SEQUENCE</scope>
    <source>
        <strain evidence="1">MF-1</strain>
    </source>
</reference>
<dbReference type="AlphaFoldDB" id="A0A9Q3EHP7"/>
<evidence type="ECO:0000313" key="2">
    <source>
        <dbReference type="Proteomes" id="UP000765509"/>
    </source>
</evidence>
<keyword evidence="2" id="KW-1185">Reference proteome</keyword>
<organism evidence="1 2">
    <name type="scientific">Austropuccinia psidii MF-1</name>
    <dbReference type="NCBI Taxonomy" id="1389203"/>
    <lineage>
        <taxon>Eukaryota</taxon>
        <taxon>Fungi</taxon>
        <taxon>Dikarya</taxon>
        <taxon>Basidiomycota</taxon>
        <taxon>Pucciniomycotina</taxon>
        <taxon>Pucciniomycetes</taxon>
        <taxon>Pucciniales</taxon>
        <taxon>Sphaerophragmiaceae</taxon>
        <taxon>Austropuccinia</taxon>
    </lineage>
</organism>
<comment type="caution">
    <text evidence="1">The sequence shown here is derived from an EMBL/GenBank/DDBJ whole genome shotgun (WGS) entry which is preliminary data.</text>
</comment>